<evidence type="ECO:0000256" key="9">
    <source>
        <dbReference type="ARBA" id="ARBA00043147"/>
    </source>
</evidence>
<dbReference type="RefSeq" id="WP_377816448.1">
    <property type="nucleotide sequence ID" value="NZ_JBHRSJ010000035.1"/>
</dbReference>
<dbReference type="Gene3D" id="3.30.2350.10">
    <property type="entry name" value="Pseudouridine synthase"/>
    <property type="match status" value="1"/>
</dbReference>
<dbReference type="Gene3D" id="3.10.290.10">
    <property type="entry name" value="RNA-binding S4 domain"/>
    <property type="match status" value="1"/>
</dbReference>
<name>A0ABV7AXY0_9GAMM</name>
<evidence type="ECO:0000313" key="12">
    <source>
        <dbReference type="EMBL" id="MFC2974327.1"/>
    </source>
</evidence>
<evidence type="ECO:0000256" key="5">
    <source>
        <dbReference type="ARBA" id="ARBA00041420"/>
    </source>
</evidence>
<dbReference type="EC" id="5.4.99.21" evidence="3"/>
<dbReference type="Proteomes" id="UP001595457">
    <property type="component" value="Unassembled WGS sequence"/>
</dbReference>
<dbReference type="PANTHER" id="PTHR47683">
    <property type="entry name" value="PSEUDOURIDINE SYNTHASE FAMILY PROTEIN-RELATED"/>
    <property type="match status" value="1"/>
</dbReference>
<evidence type="ECO:0000256" key="4">
    <source>
        <dbReference type="ARBA" id="ARBA00039989"/>
    </source>
</evidence>
<keyword evidence="13" id="KW-1185">Reference proteome</keyword>
<evidence type="ECO:0000256" key="3">
    <source>
        <dbReference type="ARBA" id="ARBA00038922"/>
    </source>
</evidence>
<comment type="catalytic activity">
    <reaction evidence="1">
        <text>uridine(35) in tRNA(Tyr) = pseudouridine(35) in tRNA(Tyr)</text>
        <dbReference type="Rhea" id="RHEA:60556"/>
        <dbReference type="Rhea" id="RHEA-COMP:15607"/>
        <dbReference type="Rhea" id="RHEA-COMP:15608"/>
        <dbReference type="ChEBI" id="CHEBI:65314"/>
        <dbReference type="ChEBI" id="CHEBI:65315"/>
    </reaction>
</comment>
<dbReference type="CDD" id="cd02555">
    <property type="entry name" value="PSSA_1"/>
    <property type="match status" value="1"/>
</dbReference>
<dbReference type="InterPro" id="IPR050343">
    <property type="entry name" value="RsuA_PseudoU_synthase"/>
</dbReference>
<protein>
    <recommendedName>
        <fullName evidence="4">Dual-specificity RNA pseudouridine synthase RluF</fullName>
        <ecNumber evidence="3">5.4.99.21</ecNumber>
    </recommendedName>
    <alternativeName>
        <fullName evidence="6">23S rRNA pseudouridine(2604) synthase</fullName>
    </alternativeName>
    <alternativeName>
        <fullName evidence="8">Ribosomal large subunit pseudouridine synthase F</fullName>
    </alternativeName>
    <alternativeName>
        <fullName evidence="7">rRNA pseudouridylate synthase F</fullName>
    </alternativeName>
    <alternativeName>
        <fullName evidence="9">rRNA-uridine isomerase F</fullName>
    </alternativeName>
    <alternativeName>
        <fullName evidence="5">tRNA(Tyr) pseudouridine(35) synthase</fullName>
    </alternativeName>
</protein>
<proteinExistence type="predicted"/>
<dbReference type="PANTHER" id="PTHR47683:SF2">
    <property type="entry name" value="RNA-BINDING S4 DOMAIN-CONTAINING PROTEIN"/>
    <property type="match status" value="1"/>
</dbReference>
<dbReference type="InterPro" id="IPR002942">
    <property type="entry name" value="S4_RNA-bd"/>
</dbReference>
<evidence type="ECO:0000256" key="6">
    <source>
        <dbReference type="ARBA" id="ARBA00041697"/>
    </source>
</evidence>
<keyword evidence="10" id="KW-0694">RNA-binding</keyword>
<dbReference type="InterPro" id="IPR036986">
    <property type="entry name" value="S4_RNA-bd_sf"/>
</dbReference>
<evidence type="ECO:0000313" key="13">
    <source>
        <dbReference type="Proteomes" id="UP001595457"/>
    </source>
</evidence>
<reference evidence="13" key="1">
    <citation type="journal article" date="2019" name="Int. J. Syst. Evol. Microbiol.">
        <title>The Global Catalogue of Microorganisms (GCM) 10K type strain sequencing project: providing services to taxonomists for standard genome sequencing and annotation.</title>
        <authorList>
            <consortium name="The Broad Institute Genomics Platform"/>
            <consortium name="The Broad Institute Genome Sequencing Center for Infectious Disease"/>
            <person name="Wu L."/>
            <person name="Ma J."/>
        </authorList>
    </citation>
    <scope>NUCLEOTIDE SEQUENCE [LARGE SCALE GENOMIC DNA]</scope>
    <source>
        <strain evidence="13">KCTC 62195</strain>
    </source>
</reference>
<evidence type="ECO:0000256" key="7">
    <source>
        <dbReference type="ARBA" id="ARBA00042843"/>
    </source>
</evidence>
<comment type="caution">
    <text evidence="12">The sequence shown here is derived from an EMBL/GenBank/DDBJ whole genome shotgun (WGS) entry which is preliminary data.</text>
</comment>
<comment type="catalytic activity">
    <reaction evidence="2">
        <text>uridine(2604) in 23S rRNA = pseudouridine(2604) in 23S rRNA</text>
        <dbReference type="Rhea" id="RHEA:38875"/>
        <dbReference type="Rhea" id="RHEA-COMP:10093"/>
        <dbReference type="Rhea" id="RHEA-COMP:10094"/>
        <dbReference type="ChEBI" id="CHEBI:65314"/>
        <dbReference type="ChEBI" id="CHEBI:65315"/>
        <dbReference type="EC" id="5.4.99.21"/>
    </reaction>
</comment>
<sequence length="236" mass="26924">MSEPVRLSKRLIELIHCSRREAELYIEGGWVSVDGRVVEEPQYKVSDEEVLLLPDAVAAPVPPVTLLLHKPAGCDLQQAQRLLARENRAENDHSPQRPLRRHFIRLTPLLPLEPDASGLLVFSQNYGVVRKLDDEGDRLEQEFIVEVRGRPVDGGLQMLNHGLDYRGRPVPPCKVSWQSEHHLRFAIKAPQDGQIEHMCRSVGLQVLGLKRIRIGRLAMAKLPVGHWRYLGERERF</sequence>
<dbReference type="Pfam" id="PF01479">
    <property type="entry name" value="S4"/>
    <property type="match status" value="1"/>
</dbReference>
<dbReference type="CDD" id="cd00165">
    <property type="entry name" value="S4"/>
    <property type="match status" value="1"/>
</dbReference>
<gene>
    <name evidence="12" type="ORF">ACFOJE_19215</name>
</gene>
<accession>A0ABV7AXY0</accession>
<feature type="domain" description="RNA-binding S4" evidence="11">
    <location>
        <begin position="5"/>
        <end position="62"/>
    </location>
</feature>
<organism evidence="12 13">
    <name type="scientific">Azotobacter bryophylli</name>
    <dbReference type="NCBI Taxonomy" id="1986537"/>
    <lineage>
        <taxon>Bacteria</taxon>
        <taxon>Pseudomonadati</taxon>
        <taxon>Pseudomonadota</taxon>
        <taxon>Gammaproteobacteria</taxon>
        <taxon>Pseudomonadales</taxon>
        <taxon>Pseudomonadaceae</taxon>
        <taxon>Azotobacter</taxon>
    </lineage>
</organism>
<dbReference type="SUPFAM" id="SSF55120">
    <property type="entry name" value="Pseudouridine synthase"/>
    <property type="match status" value="1"/>
</dbReference>
<evidence type="ECO:0000256" key="1">
    <source>
        <dbReference type="ARBA" id="ARBA00036390"/>
    </source>
</evidence>
<dbReference type="PROSITE" id="PS50889">
    <property type="entry name" value="S4"/>
    <property type="match status" value="1"/>
</dbReference>
<evidence type="ECO:0000256" key="2">
    <source>
        <dbReference type="ARBA" id="ARBA00036535"/>
    </source>
</evidence>
<evidence type="ECO:0000256" key="10">
    <source>
        <dbReference type="PROSITE-ProRule" id="PRU00182"/>
    </source>
</evidence>
<dbReference type="SUPFAM" id="SSF55174">
    <property type="entry name" value="Alpha-L RNA-binding motif"/>
    <property type="match status" value="1"/>
</dbReference>
<dbReference type="EMBL" id="JBHRSJ010000035">
    <property type="protein sequence ID" value="MFC2974327.1"/>
    <property type="molecule type" value="Genomic_DNA"/>
</dbReference>
<dbReference type="InterPro" id="IPR020103">
    <property type="entry name" value="PsdUridine_synth_cat_dom_sf"/>
</dbReference>
<evidence type="ECO:0000256" key="8">
    <source>
        <dbReference type="ARBA" id="ARBA00042890"/>
    </source>
</evidence>
<evidence type="ECO:0000259" key="11">
    <source>
        <dbReference type="SMART" id="SM00363"/>
    </source>
</evidence>
<dbReference type="SMART" id="SM00363">
    <property type="entry name" value="S4"/>
    <property type="match status" value="1"/>
</dbReference>